<organism evidence="3 4">
    <name type="scientific">Paraglaciecola aquimarina</name>
    <dbReference type="NCBI Taxonomy" id="1235557"/>
    <lineage>
        <taxon>Bacteria</taxon>
        <taxon>Pseudomonadati</taxon>
        <taxon>Pseudomonadota</taxon>
        <taxon>Gammaproteobacteria</taxon>
        <taxon>Alteromonadales</taxon>
        <taxon>Alteromonadaceae</taxon>
        <taxon>Paraglaciecola</taxon>
    </lineage>
</organism>
<evidence type="ECO:0000313" key="3">
    <source>
        <dbReference type="EMBL" id="MDU0355512.1"/>
    </source>
</evidence>
<dbReference type="InterPro" id="IPR011110">
    <property type="entry name" value="Reg_prop"/>
</dbReference>
<dbReference type="EMBL" id="JAWDIO010000002">
    <property type="protein sequence ID" value="MDU0355512.1"/>
    <property type="molecule type" value="Genomic_DNA"/>
</dbReference>
<protein>
    <submittedName>
        <fullName evidence="3">Two-component regulator propeller domain-containing protein</fullName>
    </submittedName>
</protein>
<feature type="domain" description="Two component regulator three Y" evidence="2">
    <location>
        <begin position="482"/>
        <end position="543"/>
    </location>
</feature>
<keyword evidence="4" id="KW-1185">Reference proteome</keyword>
<dbReference type="PANTHER" id="PTHR43547">
    <property type="entry name" value="TWO-COMPONENT HISTIDINE KINASE"/>
    <property type="match status" value="1"/>
</dbReference>
<accession>A0ABU3T010</accession>
<keyword evidence="1" id="KW-0597">Phosphoprotein</keyword>
<dbReference type="PANTHER" id="PTHR43547:SF2">
    <property type="entry name" value="HYBRID SIGNAL TRANSDUCTION HISTIDINE KINASE C"/>
    <property type="match status" value="1"/>
</dbReference>
<comment type="caution">
    <text evidence="3">The sequence shown here is derived from an EMBL/GenBank/DDBJ whole genome shotgun (WGS) entry which is preliminary data.</text>
</comment>
<dbReference type="InterPro" id="IPR015943">
    <property type="entry name" value="WD40/YVTN_repeat-like_dom_sf"/>
</dbReference>
<dbReference type="Gene3D" id="2.60.40.10">
    <property type="entry name" value="Immunoglobulins"/>
    <property type="match status" value="1"/>
</dbReference>
<reference evidence="3 4" key="1">
    <citation type="submission" date="2023-10" db="EMBL/GenBank/DDBJ databases">
        <title>Glaciecola aquimarina strain GGW-M5 nov., isolated from a coastal seawater.</title>
        <authorList>
            <person name="Bayburt H."/>
            <person name="Kim J.M."/>
            <person name="Choi B.J."/>
            <person name="Jeon C.O."/>
        </authorList>
    </citation>
    <scope>NUCLEOTIDE SEQUENCE [LARGE SCALE GENOMIC DNA]</scope>
    <source>
        <strain evidence="3 4">KCTC 32108</strain>
    </source>
</reference>
<name>A0ABU3T010_9ALTE</name>
<dbReference type="SUPFAM" id="SSF63829">
    <property type="entry name" value="Calcium-dependent phosphotriesterase"/>
    <property type="match status" value="1"/>
</dbReference>
<evidence type="ECO:0000259" key="2">
    <source>
        <dbReference type="Pfam" id="PF07495"/>
    </source>
</evidence>
<sequence length="553" mass="61999">MGTENGVYIVDSNTAQLNILNNTSSPSIAGKEVRSIIQDGEGKIWLGTTTGISILNADETLQFTYNDENSINFGLNSSHFYKLFIDSNKTIWLGTYSGGVYKHSLQENQIKLFESSPQNPNSLSGNLIWGIKEDPKGNIWIATQTAGLSLFDPKSITFKNYLKDFNHHIWSITIDDNNRLWIASSGGVFVYEQTREANLTLVKTLLTGQNILQVNYYAGKIWLQSNNNTIAWIDATSFSTHSEPLANQSIKWVRPIFLDSTNNLWLDTNVGILHYHVDSQKVSRLVLDFNDDNTRYFSKVIETETAFWLSSFGYGLIKIDKTNYELLEEINTGNGLSSNQVMNVIIQGRSLWVSYSNSGIDEVSLDSNQVLQNIAPEMLGFNELNESVGLLTHSQQLLFGGTNGFAMFEPEQLSVTSQINIQGITGKSKVPTITQLRVFNLPVDVRSANSPINAIINSLDEINLPYESNMLSFKFAQVNPVNPKAIKYRYKLKGLSDKWIETVSESPRYAHFSNLDFGTYQFIVQSKAPLTPWSNDKVLNINIAPLFGCKPTL</sequence>
<dbReference type="InterPro" id="IPR013783">
    <property type="entry name" value="Ig-like_fold"/>
</dbReference>
<dbReference type="Pfam" id="PF07495">
    <property type="entry name" value="Y_Y_Y"/>
    <property type="match status" value="1"/>
</dbReference>
<proteinExistence type="predicted"/>
<dbReference type="InterPro" id="IPR011123">
    <property type="entry name" value="Y_Y_Y"/>
</dbReference>
<evidence type="ECO:0000313" key="4">
    <source>
        <dbReference type="Proteomes" id="UP001247805"/>
    </source>
</evidence>
<gene>
    <name evidence="3" type="ORF">RS130_17855</name>
</gene>
<dbReference type="Gene3D" id="2.130.10.10">
    <property type="entry name" value="YVTN repeat-like/Quinoprotein amine dehydrogenase"/>
    <property type="match status" value="2"/>
</dbReference>
<dbReference type="Proteomes" id="UP001247805">
    <property type="component" value="Unassembled WGS sequence"/>
</dbReference>
<dbReference type="Pfam" id="PF07494">
    <property type="entry name" value="Reg_prop"/>
    <property type="match status" value="3"/>
</dbReference>
<evidence type="ECO:0000256" key="1">
    <source>
        <dbReference type="ARBA" id="ARBA00022553"/>
    </source>
</evidence>